<protein>
    <submittedName>
        <fullName evidence="1">Uncharacterized protein</fullName>
    </submittedName>
</protein>
<name>A0A699XRR0_TANCI</name>
<proteinExistence type="predicted"/>
<accession>A0A699XRR0</accession>
<dbReference type="EMBL" id="BKCJ011880699">
    <property type="protein sequence ID" value="GFD60658.1"/>
    <property type="molecule type" value="Genomic_DNA"/>
</dbReference>
<dbReference type="AlphaFoldDB" id="A0A699XRR0"/>
<evidence type="ECO:0000313" key="1">
    <source>
        <dbReference type="EMBL" id="GFD60658.1"/>
    </source>
</evidence>
<feature type="non-terminal residue" evidence="1">
    <location>
        <position position="1"/>
    </location>
</feature>
<organism evidence="1">
    <name type="scientific">Tanacetum cinerariifolium</name>
    <name type="common">Dalmatian daisy</name>
    <name type="synonym">Chrysanthemum cinerariifolium</name>
    <dbReference type="NCBI Taxonomy" id="118510"/>
    <lineage>
        <taxon>Eukaryota</taxon>
        <taxon>Viridiplantae</taxon>
        <taxon>Streptophyta</taxon>
        <taxon>Embryophyta</taxon>
        <taxon>Tracheophyta</taxon>
        <taxon>Spermatophyta</taxon>
        <taxon>Magnoliopsida</taxon>
        <taxon>eudicotyledons</taxon>
        <taxon>Gunneridae</taxon>
        <taxon>Pentapetalae</taxon>
        <taxon>asterids</taxon>
        <taxon>campanulids</taxon>
        <taxon>Asterales</taxon>
        <taxon>Asteraceae</taxon>
        <taxon>Asteroideae</taxon>
        <taxon>Anthemideae</taxon>
        <taxon>Anthemidinae</taxon>
        <taxon>Tanacetum</taxon>
    </lineage>
</organism>
<sequence length="45" mass="5027">RHPDWKMVRRATAVAAQVPRPVPVQRVAVGRRIIRGAGVCLNRPD</sequence>
<gene>
    <name evidence="1" type="ORF">Tci_932627</name>
</gene>
<comment type="caution">
    <text evidence="1">The sequence shown here is derived from an EMBL/GenBank/DDBJ whole genome shotgun (WGS) entry which is preliminary data.</text>
</comment>
<reference evidence="1" key="1">
    <citation type="journal article" date="2019" name="Sci. Rep.">
        <title>Draft genome of Tanacetum cinerariifolium, the natural source of mosquito coil.</title>
        <authorList>
            <person name="Yamashiro T."/>
            <person name="Shiraishi A."/>
            <person name="Satake H."/>
            <person name="Nakayama K."/>
        </authorList>
    </citation>
    <scope>NUCLEOTIDE SEQUENCE</scope>
</reference>